<dbReference type="InterPro" id="IPR003439">
    <property type="entry name" value="ABC_transporter-like_ATP-bd"/>
</dbReference>
<dbReference type="GO" id="GO:0005524">
    <property type="term" value="F:ATP binding"/>
    <property type="evidence" value="ECO:0007669"/>
    <property type="project" value="InterPro"/>
</dbReference>
<dbReference type="Pfam" id="PF00005">
    <property type="entry name" value="ABC_tran"/>
    <property type="match status" value="1"/>
</dbReference>
<dbReference type="Gene3D" id="3.40.50.300">
    <property type="entry name" value="P-loop containing nucleotide triphosphate hydrolases"/>
    <property type="match status" value="1"/>
</dbReference>
<dbReference type="GO" id="GO:0016887">
    <property type="term" value="F:ATP hydrolysis activity"/>
    <property type="evidence" value="ECO:0007669"/>
    <property type="project" value="InterPro"/>
</dbReference>
<protein>
    <recommendedName>
        <fullName evidence="1">ABC transporter domain-containing protein</fullName>
    </recommendedName>
</protein>
<dbReference type="InterPro" id="IPR039421">
    <property type="entry name" value="Type_1_exporter"/>
</dbReference>
<dbReference type="OrthoDB" id="6500128at2759"/>
<organism evidence="2 3">
    <name type="scientific">Strongylus vulgaris</name>
    <name type="common">Blood worm</name>
    <dbReference type="NCBI Taxonomy" id="40348"/>
    <lineage>
        <taxon>Eukaryota</taxon>
        <taxon>Metazoa</taxon>
        <taxon>Ecdysozoa</taxon>
        <taxon>Nematoda</taxon>
        <taxon>Chromadorea</taxon>
        <taxon>Rhabditida</taxon>
        <taxon>Rhabditina</taxon>
        <taxon>Rhabditomorpha</taxon>
        <taxon>Strongyloidea</taxon>
        <taxon>Strongylidae</taxon>
        <taxon>Strongylus</taxon>
    </lineage>
</organism>
<keyword evidence="3" id="KW-1185">Reference proteome</keyword>
<dbReference type="Proteomes" id="UP000270094">
    <property type="component" value="Unassembled WGS sequence"/>
</dbReference>
<dbReference type="InterPro" id="IPR027417">
    <property type="entry name" value="P-loop_NTPase"/>
</dbReference>
<dbReference type="SUPFAM" id="SSF52540">
    <property type="entry name" value="P-loop containing nucleoside triphosphate hydrolases"/>
    <property type="match status" value="1"/>
</dbReference>
<dbReference type="GO" id="GO:0090374">
    <property type="term" value="P:oligopeptide export from mitochondrion"/>
    <property type="evidence" value="ECO:0007669"/>
    <property type="project" value="TreeGrafter"/>
</dbReference>
<proteinExistence type="predicted"/>
<dbReference type="AlphaFoldDB" id="A0A3P7I4G6"/>
<reference evidence="2 3" key="1">
    <citation type="submission" date="2018-11" db="EMBL/GenBank/DDBJ databases">
        <authorList>
            <consortium name="Pathogen Informatics"/>
        </authorList>
    </citation>
    <scope>NUCLEOTIDE SEQUENCE [LARGE SCALE GENOMIC DNA]</scope>
</reference>
<sequence length="88" mass="9953">MELEQRRLLPIYIMRLTKEIKGSVKFEKVNFCYPSRPEIKVARNLNIIAREGESIALVGASGCGKSTVVQLLERFYVPNSGVIQDIQV</sequence>
<evidence type="ECO:0000313" key="2">
    <source>
        <dbReference type="EMBL" id="VDM67660.1"/>
    </source>
</evidence>
<dbReference type="GO" id="GO:0005743">
    <property type="term" value="C:mitochondrial inner membrane"/>
    <property type="evidence" value="ECO:0007669"/>
    <property type="project" value="TreeGrafter"/>
</dbReference>
<dbReference type="GO" id="GO:0015421">
    <property type="term" value="F:ABC-type oligopeptide transporter activity"/>
    <property type="evidence" value="ECO:0007669"/>
    <property type="project" value="TreeGrafter"/>
</dbReference>
<evidence type="ECO:0000313" key="3">
    <source>
        <dbReference type="Proteomes" id="UP000270094"/>
    </source>
</evidence>
<dbReference type="PANTHER" id="PTHR43394:SF1">
    <property type="entry name" value="ATP-BINDING CASSETTE SUB-FAMILY B MEMBER 10, MITOCHONDRIAL"/>
    <property type="match status" value="1"/>
</dbReference>
<name>A0A3P7I4G6_STRVU</name>
<evidence type="ECO:0000259" key="1">
    <source>
        <dbReference type="Pfam" id="PF00005"/>
    </source>
</evidence>
<accession>A0A3P7I4G6</accession>
<feature type="domain" description="ABC transporter" evidence="1">
    <location>
        <begin position="43"/>
        <end position="83"/>
    </location>
</feature>
<dbReference type="EMBL" id="UYYB01006146">
    <property type="protein sequence ID" value="VDM67660.1"/>
    <property type="molecule type" value="Genomic_DNA"/>
</dbReference>
<dbReference type="PANTHER" id="PTHR43394">
    <property type="entry name" value="ATP-DEPENDENT PERMEASE MDL1, MITOCHONDRIAL"/>
    <property type="match status" value="1"/>
</dbReference>
<gene>
    <name evidence="2" type="ORF">SVUK_LOCUS2658</name>
</gene>